<keyword evidence="5" id="KW-0813">Transport</keyword>
<dbReference type="EMBL" id="BBWV01000003">
    <property type="protein sequence ID" value="GAO44161.1"/>
    <property type="molecule type" value="Genomic_DNA"/>
</dbReference>
<comment type="similarity">
    <text evidence="3">Belongs to the nicotinamide ribonucleoside (NR) uptake permease (TC 4.B.1) family.</text>
</comment>
<dbReference type="PANTHER" id="PTHR36122:SF2">
    <property type="entry name" value="NICOTINAMIDE RIBOSIDE TRANSPORTER PNUC"/>
    <property type="match status" value="1"/>
</dbReference>
<evidence type="ECO:0000256" key="3">
    <source>
        <dbReference type="ARBA" id="ARBA00006669"/>
    </source>
</evidence>
<keyword evidence="6" id="KW-1003">Cell membrane</keyword>
<dbReference type="RefSeq" id="WP_046370128.1">
    <property type="nucleotide sequence ID" value="NZ_BBWV01000003.1"/>
</dbReference>
<dbReference type="PANTHER" id="PTHR36122">
    <property type="entry name" value="NICOTINAMIDE RIBOSIDE TRANSPORTER PNUC"/>
    <property type="match status" value="1"/>
</dbReference>
<feature type="transmembrane region" description="Helical" evidence="10">
    <location>
        <begin position="63"/>
        <end position="83"/>
    </location>
</feature>
<comment type="function">
    <text evidence="1">Required for nicotinamide riboside transport across the inner membrane.</text>
</comment>
<dbReference type="STRING" id="1220578.FPE01S_03_01990"/>
<dbReference type="Proteomes" id="UP000033121">
    <property type="component" value="Unassembled WGS sequence"/>
</dbReference>
<reference evidence="11 12" key="1">
    <citation type="submission" date="2015-04" db="EMBL/GenBank/DDBJ databases">
        <title>Whole genome shotgun sequence of Flavihumibacter petaseus NBRC 106054.</title>
        <authorList>
            <person name="Miyazawa S."/>
            <person name="Hosoyama A."/>
            <person name="Hashimoto M."/>
            <person name="Noguchi M."/>
            <person name="Tsuchikane K."/>
            <person name="Ohji S."/>
            <person name="Yamazoe A."/>
            <person name="Ichikawa N."/>
            <person name="Kimura A."/>
            <person name="Fujita N."/>
        </authorList>
    </citation>
    <scope>NUCLEOTIDE SEQUENCE [LARGE SCALE GENOMIC DNA]</scope>
    <source>
        <strain evidence="11 12">NBRC 106054</strain>
    </source>
</reference>
<evidence type="ECO:0000256" key="7">
    <source>
        <dbReference type="ARBA" id="ARBA00022692"/>
    </source>
</evidence>
<evidence type="ECO:0000256" key="4">
    <source>
        <dbReference type="ARBA" id="ARBA00017522"/>
    </source>
</evidence>
<feature type="transmembrane region" description="Helical" evidence="10">
    <location>
        <begin position="40"/>
        <end position="57"/>
    </location>
</feature>
<evidence type="ECO:0000313" key="12">
    <source>
        <dbReference type="Proteomes" id="UP000033121"/>
    </source>
</evidence>
<feature type="transmembrane region" description="Helical" evidence="10">
    <location>
        <begin position="12"/>
        <end position="33"/>
    </location>
</feature>
<dbReference type="OrthoDB" id="9791248at2"/>
<dbReference type="Pfam" id="PF04973">
    <property type="entry name" value="NMN_transporter"/>
    <property type="match status" value="1"/>
</dbReference>
<evidence type="ECO:0000256" key="5">
    <source>
        <dbReference type="ARBA" id="ARBA00022448"/>
    </source>
</evidence>
<evidence type="ECO:0000256" key="2">
    <source>
        <dbReference type="ARBA" id="ARBA00004651"/>
    </source>
</evidence>
<keyword evidence="12" id="KW-1185">Reference proteome</keyword>
<dbReference type="InterPro" id="IPR006419">
    <property type="entry name" value="NMN_transpt_PnuC"/>
</dbReference>
<evidence type="ECO:0000256" key="10">
    <source>
        <dbReference type="SAM" id="Phobius"/>
    </source>
</evidence>
<comment type="subcellular location">
    <subcellularLocation>
        <location evidence="2">Cell membrane</location>
        <topology evidence="2">Multi-pass membrane protein</topology>
    </subcellularLocation>
</comment>
<keyword evidence="8 10" id="KW-1133">Transmembrane helix</keyword>
<keyword evidence="7 10" id="KW-0812">Transmembrane</keyword>
<feature type="transmembrane region" description="Helical" evidence="10">
    <location>
        <begin position="104"/>
        <end position="123"/>
    </location>
</feature>
<evidence type="ECO:0000256" key="9">
    <source>
        <dbReference type="ARBA" id="ARBA00023136"/>
    </source>
</evidence>
<organism evidence="11 12">
    <name type="scientific">Flavihumibacter petaseus NBRC 106054</name>
    <dbReference type="NCBI Taxonomy" id="1220578"/>
    <lineage>
        <taxon>Bacteria</taxon>
        <taxon>Pseudomonadati</taxon>
        <taxon>Bacteroidota</taxon>
        <taxon>Chitinophagia</taxon>
        <taxon>Chitinophagales</taxon>
        <taxon>Chitinophagaceae</taxon>
        <taxon>Flavihumibacter</taxon>
    </lineage>
</organism>
<comment type="caution">
    <text evidence="11">The sequence shown here is derived from an EMBL/GenBank/DDBJ whole genome shotgun (WGS) entry which is preliminary data.</text>
</comment>
<dbReference type="NCBIfam" id="TIGR01528">
    <property type="entry name" value="NMN_trans_PnuC"/>
    <property type="match status" value="1"/>
</dbReference>
<evidence type="ECO:0000313" key="11">
    <source>
        <dbReference type="EMBL" id="GAO44161.1"/>
    </source>
</evidence>
<sequence>MSFSDWLSLLSQQILATDLLQWTAIILSVAEVLLARANKVWLYPTGIVATVISIYILTKAGLYAESLLNGYYVVMSIYGWWYWVKKQDNHPVTITRSTAAEWRITTAISLLGCAALYFLLRHFTDSTVPLWDAWVSSTAWAGMWLLARRKLENWILLNISNAFAIPLLFHKDLPLYALLTIFLFIVAVVGYLDWKRKLTHVLRANSKN</sequence>
<evidence type="ECO:0000256" key="6">
    <source>
        <dbReference type="ARBA" id="ARBA00022475"/>
    </source>
</evidence>
<dbReference type="GO" id="GO:0034257">
    <property type="term" value="F:nicotinamide riboside transmembrane transporter activity"/>
    <property type="evidence" value="ECO:0007669"/>
    <property type="project" value="InterPro"/>
</dbReference>
<keyword evidence="9 10" id="KW-0472">Membrane</keyword>
<accession>A0A0E9N3B5</accession>
<protein>
    <recommendedName>
        <fullName evidence="4">Nicotinamide riboside transporter PnuC</fullName>
    </recommendedName>
</protein>
<proteinExistence type="inferred from homology"/>
<feature type="transmembrane region" description="Helical" evidence="10">
    <location>
        <begin position="175"/>
        <end position="194"/>
    </location>
</feature>
<evidence type="ECO:0000256" key="8">
    <source>
        <dbReference type="ARBA" id="ARBA00022989"/>
    </source>
</evidence>
<name>A0A0E9N3B5_9BACT</name>
<gene>
    <name evidence="11" type="ORF">FPE01S_03_01990</name>
</gene>
<dbReference type="AlphaFoldDB" id="A0A0E9N3B5"/>
<evidence type="ECO:0000256" key="1">
    <source>
        <dbReference type="ARBA" id="ARBA00002672"/>
    </source>
</evidence>
<dbReference type="GO" id="GO:0005886">
    <property type="term" value="C:plasma membrane"/>
    <property type="evidence" value="ECO:0007669"/>
    <property type="project" value="UniProtKB-SubCell"/>
</dbReference>